<evidence type="ECO:0008006" key="5">
    <source>
        <dbReference type="Google" id="ProtNLM"/>
    </source>
</evidence>
<organism evidence="3 4">
    <name type="scientific">Eisenbergiella tayi</name>
    <dbReference type="NCBI Taxonomy" id="1432052"/>
    <lineage>
        <taxon>Bacteria</taxon>
        <taxon>Bacillati</taxon>
        <taxon>Bacillota</taxon>
        <taxon>Clostridia</taxon>
        <taxon>Lachnospirales</taxon>
        <taxon>Lachnospiraceae</taxon>
        <taxon>Eisenbergiella</taxon>
    </lineage>
</organism>
<keyword evidence="1" id="KW-0472">Membrane</keyword>
<keyword evidence="1" id="KW-1133">Transmembrane helix</keyword>
<feature type="chain" id="PRO_5009137252" description="DUF3852 domain-containing protein" evidence="2">
    <location>
        <begin position="28"/>
        <end position="113"/>
    </location>
</feature>
<feature type="transmembrane region" description="Helical" evidence="1">
    <location>
        <begin position="51"/>
        <end position="70"/>
    </location>
</feature>
<dbReference type="InterPro" id="IPR024330">
    <property type="entry name" value="DUF3852"/>
</dbReference>
<evidence type="ECO:0000256" key="1">
    <source>
        <dbReference type="SAM" id="Phobius"/>
    </source>
</evidence>
<gene>
    <name evidence="3" type="ORF">BEI59_30335</name>
</gene>
<dbReference type="AlphaFoldDB" id="A0A1E3U8L2"/>
<dbReference type="Pfam" id="PF12963">
    <property type="entry name" value="DUF3852"/>
    <property type="match status" value="1"/>
</dbReference>
<keyword evidence="2" id="KW-0732">Signal</keyword>
<protein>
    <recommendedName>
        <fullName evidence="5">DUF3852 domain-containing protein</fullName>
    </recommendedName>
</protein>
<comment type="caution">
    <text evidence="3">The sequence shown here is derived from an EMBL/GenBank/DDBJ whole genome shotgun (WGS) entry which is preliminary data.</text>
</comment>
<evidence type="ECO:0000313" key="3">
    <source>
        <dbReference type="EMBL" id="ODR43534.1"/>
    </source>
</evidence>
<feature type="transmembrane region" description="Helical" evidence="1">
    <location>
        <begin position="91"/>
        <end position="111"/>
    </location>
</feature>
<accession>A0A1E3U8L2</accession>
<evidence type="ECO:0000256" key="2">
    <source>
        <dbReference type="SAM" id="SignalP"/>
    </source>
</evidence>
<sequence>MKKCKKLLGFLLTILLLTCLFSTTALAAGTGDVAGAIEGTWSDASEQIKQVVDNVVFPVIDLILAVFFFGKLGMAYFDYRKHGQFEWTAPAILFACLVFTLTAPLYIWTILGM</sequence>
<dbReference type="RefSeq" id="WP_069432222.1">
    <property type="nucleotide sequence ID" value="NZ_MEHA01000034.1"/>
</dbReference>
<name>A0A1E3U8L2_9FIRM</name>
<dbReference type="OrthoDB" id="1739900at2"/>
<reference evidence="3 4" key="1">
    <citation type="submission" date="2016-08" db="EMBL/GenBank/DDBJ databases">
        <authorList>
            <person name="Seilhamer J.J."/>
        </authorList>
    </citation>
    <scope>NUCLEOTIDE SEQUENCE [LARGE SCALE GENOMIC DNA]</scope>
    <source>
        <strain evidence="3 4">NML150140-1</strain>
    </source>
</reference>
<dbReference type="Proteomes" id="UP000094271">
    <property type="component" value="Unassembled WGS sequence"/>
</dbReference>
<dbReference type="EMBL" id="MEHA01000034">
    <property type="protein sequence ID" value="ODR43534.1"/>
    <property type="molecule type" value="Genomic_DNA"/>
</dbReference>
<keyword evidence="1" id="KW-0812">Transmembrane</keyword>
<proteinExistence type="predicted"/>
<evidence type="ECO:0000313" key="4">
    <source>
        <dbReference type="Proteomes" id="UP000094271"/>
    </source>
</evidence>
<feature type="signal peptide" evidence="2">
    <location>
        <begin position="1"/>
        <end position="27"/>
    </location>
</feature>